<evidence type="ECO:0000313" key="1">
    <source>
        <dbReference type="EMBL" id="SVC06731.1"/>
    </source>
</evidence>
<sequence>PVTRGFLFVGGWVDLDMSKYIQLLLLICLALGKTYDPVTGEDVSNQSITEEKSILNKHNLSVGMFDDRTGLSLIGYTYNMKQTTMDEYFIGAGTMLLANTGTVGWKHYYNRMERNYAGKYRLSHSSVVCGQVVAHLGFIGFMSTVSSTLEYHIDKWAQIKVGGLGIMNFDKDMDINDFGTRELKQGISLVTIILFAGLNFTF</sequence>
<organism evidence="1">
    <name type="scientific">marine metagenome</name>
    <dbReference type="NCBI Taxonomy" id="408172"/>
    <lineage>
        <taxon>unclassified sequences</taxon>
        <taxon>metagenomes</taxon>
        <taxon>ecological metagenomes</taxon>
    </lineage>
</organism>
<protein>
    <submittedName>
        <fullName evidence="1">Uncharacterized protein</fullName>
    </submittedName>
</protein>
<proteinExistence type="predicted"/>
<feature type="non-terminal residue" evidence="1">
    <location>
        <position position="1"/>
    </location>
</feature>
<gene>
    <name evidence="1" type="ORF">METZ01_LOCUS259585</name>
</gene>
<reference evidence="1" key="1">
    <citation type="submission" date="2018-05" db="EMBL/GenBank/DDBJ databases">
        <authorList>
            <person name="Lanie J.A."/>
            <person name="Ng W.-L."/>
            <person name="Kazmierczak K.M."/>
            <person name="Andrzejewski T.M."/>
            <person name="Davidsen T.M."/>
            <person name="Wayne K.J."/>
            <person name="Tettelin H."/>
            <person name="Glass J.I."/>
            <person name="Rusch D."/>
            <person name="Podicherti R."/>
            <person name="Tsui H.-C.T."/>
            <person name="Winkler M.E."/>
        </authorList>
    </citation>
    <scope>NUCLEOTIDE SEQUENCE</scope>
</reference>
<name>A0A382J7C2_9ZZZZ</name>
<dbReference type="EMBL" id="UINC01071654">
    <property type="protein sequence ID" value="SVC06731.1"/>
    <property type="molecule type" value="Genomic_DNA"/>
</dbReference>
<dbReference type="AlphaFoldDB" id="A0A382J7C2"/>
<accession>A0A382J7C2</accession>